<dbReference type="AlphaFoldDB" id="A0A109RF11"/>
<dbReference type="GO" id="GO:0016887">
    <property type="term" value="F:ATP hydrolysis activity"/>
    <property type="evidence" value="ECO:0007669"/>
    <property type="project" value="InterPro"/>
</dbReference>
<dbReference type="KEGG" id="aun:AWM73_07170"/>
<reference evidence="5 6" key="1">
    <citation type="submission" date="2020-12" db="EMBL/GenBank/DDBJ databases">
        <title>FDA dAtabase for Regulatory Grade micrObial Sequences (FDA-ARGOS): Supporting development and validation of Infectious Disease Dx tests.</title>
        <authorList>
            <person name="Sproer C."/>
            <person name="Gronow S."/>
            <person name="Severitt S."/>
            <person name="Schroder I."/>
            <person name="Tallon L."/>
            <person name="Sadzewicz L."/>
            <person name="Zhao X."/>
            <person name="Boylan J."/>
            <person name="Ott S."/>
            <person name="Bowen H."/>
            <person name="Vavikolanu K."/>
            <person name="Mehta A."/>
            <person name="Aluvathingal J."/>
            <person name="Nadendla S."/>
            <person name="Lowell S."/>
            <person name="Myers T."/>
            <person name="Yan Y."/>
            <person name="Sichtig H."/>
        </authorList>
    </citation>
    <scope>NUCLEOTIDE SEQUENCE [LARGE SCALE GENOMIC DNA]</scope>
    <source>
        <strain evidence="5 6">FDAARGOS_911</strain>
    </source>
</reference>
<proteinExistence type="inferred from homology"/>
<dbReference type="EMBL" id="CP065662">
    <property type="protein sequence ID" value="QPS02025.1"/>
    <property type="molecule type" value="Genomic_DNA"/>
</dbReference>
<keyword evidence="2" id="KW-0813">Transport</keyword>
<dbReference type="InterPro" id="IPR027417">
    <property type="entry name" value="P-loop_NTPase"/>
</dbReference>
<accession>A0A109RF11</accession>
<protein>
    <submittedName>
        <fullName evidence="5">ABC transporter ATP-binding protein</fullName>
    </submittedName>
</protein>
<dbReference type="CDD" id="cd03230">
    <property type="entry name" value="ABC_DR_subfamily_A"/>
    <property type="match status" value="1"/>
</dbReference>
<name>A0A109RF11_9LACT</name>
<dbReference type="RefSeq" id="WP_060778707.1">
    <property type="nucleotide sequence ID" value="NZ_CAJHLF010000011.1"/>
</dbReference>
<evidence type="ECO:0000256" key="4">
    <source>
        <dbReference type="ARBA" id="ARBA00022840"/>
    </source>
</evidence>
<dbReference type="InterPro" id="IPR003593">
    <property type="entry name" value="AAA+_ATPase"/>
</dbReference>
<gene>
    <name evidence="5" type="ORF">I6G68_02850</name>
</gene>
<dbReference type="GO" id="GO:0005524">
    <property type="term" value="F:ATP binding"/>
    <property type="evidence" value="ECO:0007669"/>
    <property type="project" value="UniProtKB-KW"/>
</dbReference>
<dbReference type="PANTHER" id="PTHR43335">
    <property type="entry name" value="ABC TRANSPORTER, ATP-BINDING PROTEIN"/>
    <property type="match status" value="1"/>
</dbReference>
<dbReference type="GeneID" id="35768250"/>
<keyword evidence="3" id="KW-0547">Nucleotide-binding</keyword>
<evidence type="ECO:0000313" key="6">
    <source>
        <dbReference type="Proteomes" id="UP000594771"/>
    </source>
</evidence>
<dbReference type="Proteomes" id="UP000594771">
    <property type="component" value="Chromosome"/>
</dbReference>
<dbReference type="SMART" id="SM00382">
    <property type="entry name" value="AAA"/>
    <property type="match status" value="1"/>
</dbReference>
<dbReference type="InterPro" id="IPR003439">
    <property type="entry name" value="ABC_transporter-like_ATP-bd"/>
</dbReference>
<evidence type="ECO:0000313" key="5">
    <source>
        <dbReference type="EMBL" id="QPS02025.1"/>
    </source>
</evidence>
<dbReference type="OrthoDB" id="9804819at2"/>
<dbReference type="PROSITE" id="PS50893">
    <property type="entry name" value="ABC_TRANSPORTER_2"/>
    <property type="match status" value="1"/>
</dbReference>
<dbReference type="PANTHER" id="PTHR43335:SF4">
    <property type="entry name" value="ABC TRANSPORTER, ATP-BINDING PROTEIN"/>
    <property type="match status" value="1"/>
</dbReference>
<comment type="similarity">
    <text evidence="1">Belongs to the ABC transporter superfamily.</text>
</comment>
<organism evidence="5 6">
    <name type="scientific">Aerococcus urinae</name>
    <dbReference type="NCBI Taxonomy" id="1376"/>
    <lineage>
        <taxon>Bacteria</taxon>
        <taxon>Bacillati</taxon>
        <taxon>Bacillota</taxon>
        <taxon>Bacilli</taxon>
        <taxon>Lactobacillales</taxon>
        <taxon>Aerococcaceae</taxon>
        <taxon>Aerococcus</taxon>
    </lineage>
</organism>
<evidence type="ECO:0000256" key="2">
    <source>
        <dbReference type="ARBA" id="ARBA00022448"/>
    </source>
</evidence>
<sequence length="298" mass="33031">MAILTLDHVTKKFGGHTILDNLSLTVPQGSVFGFIGRNGAGKTTTMKLILGLMPADQGQIFVKGERVSYGQTQTNRYIGYLPDVPAFYPFMNGEEYLRFLGQIAGMSVRDAKKRSQELLDLVGLAQDKQRIKGYSRGMKQRLGIAQALMGRPQLLICDEPTSALDPLGRRDILAILSNIRQETTVLFSTHILSDVEKVCSHVALLNQGQIALAGPLEALTHQVGGPSYQVELDQVEDRLSFQTAFPKSQLNQAGKLRFSSQDYPLKVVLAWLADQDLALRQVERVETSLDDLFQEVVR</sequence>
<keyword evidence="4 5" id="KW-0067">ATP-binding</keyword>
<evidence type="ECO:0000256" key="1">
    <source>
        <dbReference type="ARBA" id="ARBA00005417"/>
    </source>
</evidence>
<dbReference type="Gene3D" id="3.40.50.300">
    <property type="entry name" value="P-loop containing nucleotide triphosphate hydrolases"/>
    <property type="match status" value="1"/>
</dbReference>
<evidence type="ECO:0000256" key="3">
    <source>
        <dbReference type="ARBA" id="ARBA00022741"/>
    </source>
</evidence>
<dbReference type="Pfam" id="PF00005">
    <property type="entry name" value="ABC_tran"/>
    <property type="match status" value="1"/>
</dbReference>
<dbReference type="SUPFAM" id="SSF52540">
    <property type="entry name" value="P-loop containing nucleoside triphosphate hydrolases"/>
    <property type="match status" value="1"/>
</dbReference>